<keyword evidence="2" id="KW-0808">Transferase</keyword>
<dbReference type="Pfam" id="PF13581">
    <property type="entry name" value="HATPase_c_2"/>
    <property type="match status" value="1"/>
</dbReference>
<dbReference type="InterPro" id="IPR036890">
    <property type="entry name" value="HATPase_C_sf"/>
</dbReference>
<gene>
    <name evidence="2" type="ORF">SAMN05421743_101166</name>
</gene>
<dbReference type="GO" id="GO:0016301">
    <property type="term" value="F:kinase activity"/>
    <property type="evidence" value="ECO:0007669"/>
    <property type="project" value="UniProtKB-KW"/>
</dbReference>
<dbReference type="InterPro" id="IPR003594">
    <property type="entry name" value="HATPase_dom"/>
</dbReference>
<protein>
    <submittedName>
        <fullName evidence="2">Serine/threonine-protein kinase RsbT</fullName>
    </submittedName>
</protein>
<feature type="domain" description="Histidine kinase/HSP90-like ATPase" evidence="1">
    <location>
        <begin position="20"/>
        <end position="130"/>
    </location>
</feature>
<name>A0A1H3VSN8_9BACI</name>
<evidence type="ECO:0000313" key="2">
    <source>
        <dbReference type="EMBL" id="SDZ77780.1"/>
    </source>
</evidence>
<dbReference type="Gene3D" id="3.30.565.10">
    <property type="entry name" value="Histidine kinase-like ATPase, C-terminal domain"/>
    <property type="match status" value="1"/>
</dbReference>
<keyword evidence="3" id="KW-1185">Reference proteome</keyword>
<organism evidence="2 3">
    <name type="scientific">Thalassobacillus cyri</name>
    <dbReference type="NCBI Taxonomy" id="571932"/>
    <lineage>
        <taxon>Bacteria</taxon>
        <taxon>Bacillati</taxon>
        <taxon>Bacillota</taxon>
        <taxon>Bacilli</taxon>
        <taxon>Bacillales</taxon>
        <taxon>Bacillaceae</taxon>
        <taxon>Thalassobacillus</taxon>
    </lineage>
</organism>
<accession>A0A1H3VSN8</accession>
<evidence type="ECO:0000313" key="3">
    <source>
        <dbReference type="Proteomes" id="UP000198584"/>
    </source>
</evidence>
<keyword evidence="2" id="KW-0418">Kinase</keyword>
<dbReference type="SUPFAM" id="SSF55874">
    <property type="entry name" value="ATPase domain of HSP90 chaperone/DNA topoisomerase II/histidine kinase"/>
    <property type="match status" value="1"/>
</dbReference>
<dbReference type="EMBL" id="FNQR01000001">
    <property type="protein sequence ID" value="SDZ77780.1"/>
    <property type="molecule type" value="Genomic_DNA"/>
</dbReference>
<reference evidence="2 3" key="1">
    <citation type="submission" date="2016-10" db="EMBL/GenBank/DDBJ databases">
        <authorList>
            <person name="de Groot N.N."/>
        </authorList>
    </citation>
    <scope>NUCLEOTIDE SEQUENCE [LARGE SCALE GENOMIC DNA]</scope>
    <source>
        <strain evidence="2 3">CCM7597</strain>
    </source>
</reference>
<evidence type="ECO:0000259" key="1">
    <source>
        <dbReference type="Pfam" id="PF13581"/>
    </source>
</evidence>
<dbReference type="Proteomes" id="UP000198584">
    <property type="component" value="Unassembled WGS sequence"/>
</dbReference>
<proteinExistence type="predicted"/>
<dbReference type="AlphaFoldDB" id="A0A1H3VSN8"/>
<dbReference type="OrthoDB" id="9799195at2"/>
<dbReference type="STRING" id="571932.SAMN05421743_101166"/>
<dbReference type="RefSeq" id="WP_093041207.1">
    <property type="nucleotide sequence ID" value="NZ_FNQR01000001.1"/>
</dbReference>
<dbReference type="CDD" id="cd16934">
    <property type="entry name" value="HATPase_RsbT-like"/>
    <property type="match status" value="1"/>
</dbReference>
<sequence>MENSIVIPITCEDDIVLGRKMGREFSERLGFSTLSKTRVITAVSELARNIYRYAEDGWIKLEVVQSSHKKGLRITAVDKGPGIRNIREALTVGYSSSGSLGAGLPGTKKMMDEFKIDSSPDLGTQVIAVKWVNTI</sequence>